<dbReference type="InterPro" id="IPR011549">
    <property type="entry name" value="RibD_C"/>
</dbReference>
<dbReference type="InterPro" id="IPR002734">
    <property type="entry name" value="RibDG_C"/>
</dbReference>
<dbReference type="EC" id="1.1.1.302" evidence="9"/>
<dbReference type="AlphaFoldDB" id="A0A897NS21"/>
<dbReference type="Pfam" id="PF01872">
    <property type="entry name" value="RibD_C"/>
    <property type="match status" value="1"/>
</dbReference>
<dbReference type="UniPathway" id="UPA00275"/>
<evidence type="ECO:0000256" key="9">
    <source>
        <dbReference type="NCBIfam" id="TIGR01508"/>
    </source>
</evidence>
<evidence type="ECO:0000256" key="1">
    <source>
        <dbReference type="ARBA" id="ARBA00005104"/>
    </source>
</evidence>
<evidence type="ECO:0000259" key="10">
    <source>
        <dbReference type="Pfam" id="PF01872"/>
    </source>
</evidence>
<evidence type="ECO:0000256" key="8">
    <source>
        <dbReference type="ARBA" id="ARBA00049020"/>
    </source>
</evidence>
<dbReference type="InterPro" id="IPR024072">
    <property type="entry name" value="DHFR-like_dom_sf"/>
</dbReference>
<comment type="catalytic activity">
    <reaction evidence="8">
        <text>2,5-diamino-6-(1-D-ribitylamino)pyrimidin-4(3H)-one 5'-phosphate + NADP(+) = 2,5-diamino-6-(1-D-ribosylamino)pyrimidin-4(3H)-one 5'-phosphate + NADPH + H(+)</text>
        <dbReference type="Rhea" id="RHEA:27278"/>
        <dbReference type="ChEBI" id="CHEBI:15378"/>
        <dbReference type="ChEBI" id="CHEBI:57783"/>
        <dbReference type="ChEBI" id="CHEBI:58349"/>
        <dbReference type="ChEBI" id="CHEBI:58890"/>
        <dbReference type="ChEBI" id="CHEBI:59545"/>
        <dbReference type="EC" id="1.1.1.302"/>
    </reaction>
</comment>
<evidence type="ECO:0000256" key="2">
    <source>
        <dbReference type="ARBA" id="ARBA00009723"/>
    </source>
</evidence>
<dbReference type="InterPro" id="IPR006401">
    <property type="entry name" value="Rib_reduct_arc"/>
</dbReference>
<keyword evidence="12" id="KW-1185">Reference proteome</keyword>
<dbReference type="Gene3D" id="3.40.430.10">
    <property type="entry name" value="Dihydrofolate Reductase, subunit A"/>
    <property type="match status" value="1"/>
</dbReference>
<dbReference type="PANTHER" id="PTHR38011:SF7">
    <property type="entry name" value="2,5-DIAMINO-6-RIBOSYLAMINO-4(3H)-PYRIMIDINONE 5'-PHOSPHATE REDUCTASE"/>
    <property type="match status" value="1"/>
</dbReference>
<dbReference type="SUPFAM" id="SSF53597">
    <property type="entry name" value="Dihydrofolate reductase-like"/>
    <property type="match status" value="1"/>
</dbReference>
<comment type="catalytic activity">
    <reaction evidence="7">
        <text>2,5-diamino-6-(1-D-ribitylamino)pyrimidin-4(3H)-one 5'-phosphate + NAD(+) = 2,5-diamino-6-(1-D-ribosylamino)pyrimidin-4(3H)-one 5'-phosphate + NADH + H(+)</text>
        <dbReference type="Rhea" id="RHEA:27274"/>
        <dbReference type="ChEBI" id="CHEBI:15378"/>
        <dbReference type="ChEBI" id="CHEBI:57540"/>
        <dbReference type="ChEBI" id="CHEBI:57945"/>
        <dbReference type="ChEBI" id="CHEBI:58890"/>
        <dbReference type="ChEBI" id="CHEBI:59545"/>
        <dbReference type="EC" id="1.1.1.302"/>
    </reaction>
</comment>
<evidence type="ECO:0000256" key="7">
    <source>
        <dbReference type="ARBA" id="ARBA00047550"/>
    </source>
</evidence>
<feature type="domain" description="Bacterial bifunctional deaminase-reductase C-terminal" evidence="10">
    <location>
        <begin position="2"/>
        <end position="214"/>
    </location>
</feature>
<name>A0A897NS21_9EURY</name>
<evidence type="ECO:0000313" key="12">
    <source>
        <dbReference type="Proteomes" id="UP000663292"/>
    </source>
</evidence>
<dbReference type="EMBL" id="CP064791">
    <property type="protein sequence ID" value="QSG15598.1"/>
    <property type="molecule type" value="Genomic_DNA"/>
</dbReference>
<comment type="subunit">
    <text evidence="3">Homodimer.</text>
</comment>
<dbReference type="PANTHER" id="PTHR38011">
    <property type="entry name" value="DIHYDROFOLATE REDUCTASE FAMILY PROTEIN (AFU_ORTHOLOGUE AFUA_8G06820)"/>
    <property type="match status" value="1"/>
</dbReference>
<accession>A0A897NS21</accession>
<dbReference type="GO" id="GO:0050661">
    <property type="term" value="F:NADP binding"/>
    <property type="evidence" value="ECO:0007669"/>
    <property type="project" value="InterPro"/>
</dbReference>
<dbReference type="GeneID" id="68858716"/>
<comment type="pathway">
    <text evidence="1">Cofactor biosynthesis; riboflavin biosynthesis.</text>
</comment>
<evidence type="ECO:0000256" key="3">
    <source>
        <dbReference type="ARBA" id="ARBA00011738"/>
    </source>
</evidence>
<evidence type="ECO:0000256" key="5">
    <source>
        <dbReference type="ARBA" id="ARBA00022857"/>
    </source>
</evidence>
<keyword evidence="5" id="KW-0521">NADP</keyword>
<dbReference type="Proteomes" id="UP000663292">
    <property type="component" value="Chromosome"/>
</dbReference>
<dbReference type="GO" id="GO:0008703">
    <property type="term" value="F:5-amino-6-(5-phosphoribosylamino)uracil reductase activity"/>
    <property type="evidence" value="ECO:0007669"/>
    <property type="project" value="InterPro"/>
</dbReference>
<protein>
    <recommendedName>
        <fullName evidence="9">2,5-diamino-6-(ribosylamino)-4(3H)-pyrimidinone 5'-phosphate reductase</fullName>
        <ecNumber evidence="9">1.1.1.302</ecNumber>
    </recommendedName>
</protein>
<dbReference type="NCBIfam" id="TIGR00227">
    <property type="entry name" value="ribD_Cterm"/>
    <property type="match status" value="1"/>
</dbReference>
<proteinExistence type="inferred from homology"/>
<evidence type="ECO:0000256" key="4">
    <source>
        <dbReference type="ARBA" id="ARBA00022619"/>
    </source>
</evidence>
<dbReference type="GO" id="GO:0009231">
    <property type="term" value="P:riboflavin biosynthetic process"/>
    <property type="evidence" value="ECO:0007669"/>
    <property type="project" value="UniProtKB-UniPathway"/>
</dbReference>
<dbReference type="InterPro" id="IPR050765">
    <property type="entry name" value="Riboflavin_Biosynth_HTPR"/>
</dbReference>
<keyword evidence="4" id="KW-0686">Riboflavin biosynthesis</keyword>
<reference evidence="11 12" key="1">
    <citation type="submission" date="2020-11" db="EMBL/GenBank/DDBJ databases">
        <title>Carbohydrate-dependent, anaerobic sulfur respiration: A novel catabolism in halophilic archaea.</title>
        <authorList>
            <person name="Sorokin D.Y."/>
            <person name="Messina E."/>
            <person name="Smedile F."/>
            <person name="La Cono V."/>
            <person name="Hallsworth J.E."/>
            <person name="Yakimov M.M."/>
        </authorList>
    </citation>
    <scope>NUCLEOTIDE SEQUENCE [LARGE SCALE GENOMIC DNA]</scope>
    <source>
        <strain evidence="11 12">HSR-Est</strain>
    </source>
</reference>
<organism evidence="11 12">
    <name type="scientific">Halapricum desulfuricans</name>
    <dbReference type="NCBI Taxonomy" id="2841257"/>
    <lineage>
        <taxon>Archaea</taxon>
        <taxon>Methanobacteriati</taxon>
        <taxon>Methanobacteriota</taxon>
        <taxon>Stenosarchaea group</taxon>
        <taxon>Halobacteria</taxon>
        <taxon>Halobacteriales</taxon>
        <taxon>Haloarculaceae</taxon>
        <taxon>Halapricum</taxon>
    </lineage>
</organism>
<evidence type="ECO:0000256" key="6">
    <source>
        <dbReference type="ARBA" id="ARBA00023002"/>
    </source>
</evidence>
<dbReference type="RefSeq" id="WP_229120861.1">
    <property type="nucleotide sequence ID" value="NZ_CP064791.1"/>
</dbReference>
<dbReference type="NCBIfam" id="TIGR01508">
    <property type="entry name" value="rib_reduct_arch"/>
    <property type="match status" value="1"/>
</dbReference>
<keyword evidence="6" id="KW-0560">Oxidoreductase</keyword>
<sequence>MHVIVNAAMSVDGKLSTRHREQVAISGAEDFDRVDALRADSDAVMVGVGTVLADDPSLTVDDRERIDARTERGDPPQPARVIADSRLRTPTDATVYDDAAETILLASDTATDQALTEARTKGATVVTAGEDRVDLSVAFDRLETHGIEQVMVEGGGELVFSLFEAGLVDELSVFVGSIMIGGRDAPTLSDGDGFTDRFPQLRLRDIERIDDGALLRYHVSGR</sequence>
<evidence type="ECO:0000313" key="11">
    <source>
        <dbReference type="EMBL" id="QSG15598.1"/>
    </source>
</evidence>
<comment type="similarity">
    <text evidence="2">Belongs to the HTP reductase family.</text>
</comment>
<gene>
    <name evidence="11" type="primary">ribD</name>
    <name evidence="11" type="ORF">HSEST_2082</name>
</gene>